<dbReference type="AlphaFoldDB" id="A0A2A2G7U9"/>
<gene>
    <name evidence="2" type="ORF">CK503_14700</name>
</gene>
<proteinExistence type="predicted"/>
<comment type="caution">
    <text evidence="2">The sequence shown here is derived from an EMBL/GenBank/DDBJ whole genome shotgun (WGS) entry which is preliminary data.</text>
</comment>
<evidence type="ECO:0000313" key="2">
    <source>
        <dbReference type="EMBL" id="PAU92932.1"/>
    </source>
</evidence>
<dbReference type="CDD" id="cd21471">
    <property type="entry name" value="CrtC-like"/>
    <property type="match status" value="1"/>
</dbReference>
<evidence type="ECO:0000259" key="1">
    <source>
        <dbReference type="Pfam" id="PF24137"/>
    </source>
</evidence>
<name>A0A2A2G7U9_9BACT</name>
<reference evidence="2 3" key="1">
    <citation type="submission" date="2017-08" db="EMBL/GenBank/DDBJ databases">
        <title>Aliifodinibius alkalisoli sp. nov., isolated from saline alkaline soil.</title>
        <authorList>
            <person name="Liu D."/>
            <person name="Zhang G."/>
        </authorList>
    </citation>
    <scope>NUCLEOTIDE SEQUENCE [LARGE SCALE GENOMIC DNA]</scope>
    <source>
        <strain evidence="2 3">WN023</strain>
    </source>
</reference>
<dbReference type="Proteomes" id="UP000218831">
    <property type="component" value="Unassembled WGS sequence"/>
</dbReference>
<dbReference type="Pfam" id="PF24137">
    <property type="entry name" value="DA_N"/>
    <property type="match status" value="1"/>
</dbReference>
<evidence type="ECO:0000313" key="3">
    <source>
        <dbReference type="Proteomes" id="UP000218831"/>
    </source>
</evidence>
<dbReference type="SUPFAM" id="SSF159245">
    <property type="entry name" value="AttH-like"/>
    <property type="match status" value="1"/>
</dbReference>
<feature type="domain" description="Diels-Alderase N-terminal" evidence="1">
    <location>
        <begin position="17"/>
        <end position="195"/>
    </location>
</feature>
<sequence>MKILSDFSKDVRQPDHTSGGYQWWYFDGVSSDDRFSFVVILYEGNPFSTRYNGALLADKNPSPVDHPAISISIYEYGEPLYYSFTEFDKSACEFDGDKPLVKIGTHKMEGHLDGEQLQYELQLNEKLPNGDQLKGTIVFESANSGNLFKNGDNTSTGHTWNLVQPRADISADLNLEIKGEKRKVQFGGMGYHDQNAGNEPMRNEFDDWYWGRFHFDYATLVYYVMNRSDEQQHRAWLIESQNGEVLKTFEEVESADKGLTLFGLKTARKLGFRSGNIEIRVQQSQLLDNGPFYQRYKSDAFLRIPDEGVVESTKGISEYIRPDRIYTKFFWPFVNMRIWYKSEGPHWVQRSQRLYRWTW</sequence>
<keyword evidence="3" id="KW-1185">Reference proteome</keyword>
<dbReference type="EMBL" id="NSKE01000012">
    <property type="protein sequence ID" value="PAU92932.1"/>
    <property type="molecule type" value="Genomic_DNA"/>
</dbReference>
<dbReference type="RefSeq" id="WP_095607588.1">
    <property type="nucleotide sequence ID" value="NZ_NSKE01000012.1"/>
</dbReference>
<organism evidence="2 3">
    <name type="scientific">Fodinibius salipaludis</name>
    <dbReference type="NCBI Taxonomy" id="2032627"/>
    <lineage>
        <taxon>Bacteria</taxon>
        <taxon>Pseudomonadati</taxon>
        <taxon>Balneolota</taxon>
        <taxon>Balneolia</taxon>
        <taxon>Balneolales</taxon>
        <taxon>Balneolaceae</taxon>
        <taxon>Fodinibius</taxon>
    </lineage>
</organism>
<protein>
    <recommendedName>
        <fullName evidence="1">Diels-Alderase N-terminal domain-containing protein</fullName>
    </recommendedName>
</protein>
<dbReference type="OrthoDB" id="5491608at2"/>
<accession>A0A2A2G7U9</accession>
<dbReference type="InterPro" id="IPR056402">
    <property type="entry name" value="DA_N"/>
</dbReference>